<dbReference type="GO" id="GO:0038023">
    <property type="term" value="F:signaling receptor activity"/>
    <property type="evidence" value="ECO:0007669"/>
    <property type="project" value="InterPro"/>
</dbReference>
<dbReference type="InterPro" id="IPR036942">
    <property type="entry name" value="Beta-barrel_TonB_sf"/>
</dbReference>
<comment type="similarity">
    <text evidence="2 10 11">Belongs to the TonB-dependent receptor family.</text>
</comment>
<reference evidence="15 16" key="1">
    <citation type="submission" date="2017-10" db="EMBL/GenBank/DDBJ databases">
        <title>Genome sequence of Caulobacter mirabilis FWC38.</title>
        <authorList>
            <person name="Fiebig A."/>
            <person name="Crosson S."/>
        </authorList>
    </citation>
    <scope>NUCLEOTIDE SEQUENCE [LARGE SCALE GENOMIC DNA]</scope>
    <source>
        <strain evidence="15 16">FWC 38</strain>
    </source>
</reference>
<dbReference type="InterPro" id="IPR039426">
    <property type="entry name" value="TonB-dep_rcpt-like"/>
</dbReference>
<dbReference type="EMBL" id="CP024201">
    <property type="protein sequence ID" value="ATQ41089.1"/>
    <property type="molecule type" value="Genomic_DNA"/>
</dbReference>
<comment type="subcellular location">
    <subcellularLocation>
        <location evidence="1 10">Cell outer membrane</location>
        <topology evidence="1 10">Multi-pass membrane protein</topology>
    </subcellularLocation>
</comment>
<dbReference type="GO" id="GO:0015891">
    <property type="term" value="P:siderophore transport"/>
    <property type="evidence" value="ECO:0007669"/>
    <property type="project" value="InterPro"/>
</dbReference>
<evidence type="ECO:0000256" key="5">
    <source>
        <dbReference type="ARBA" id="ARBA00022692"/>
    </source>
</evidence>
<feature type="chain" id="PRO_5013695935" evidence="12">
    <location>
        <begin position="38"/>
        <end position="770"/>
    </location>
</feature>
<dbReference type="PANTHER" id="PTHR32552">
    <property type="entry name" value="FERRICHROME IRON RECEPTOR-RELATED"/>
    <property type="match status" value="1"/>
</dbReference>
<accession>A0A2D2ASV9</accession>
<feature type="signal peptide" evidence="12">
    <location>
        <begin position="1"/>
        <end position="37"/>
    </location>
</feature>
<keyword evidence="4 10" id="KW-1134">Transmembrane beta strand</keyword>
<dbReference type="GO" id="GO:0009279">
    <property type="term" value="C:cell outer membrane"/>
    <property type="evidence" value="ECO:0007669"/>
    <property type="project" value="UniProtKB-SubCell"/>
</dbReference>
<evidence type="ECO:0000313" key="16">
    <source>
        <dbReference type="Proteomes" id="UP000228945"/>
    </source>
</evidence>
<dbReference type="InterPro" id="IPR000531">
    <property type="entry name" value="Beta-barrel_TonB"/>
</dbReference>
<evidence type="ECO:0000256" key="11">
    <source>
        <dbReference type="RuleBase" id="RU003357"/>
    </source>
</evidence>
<protein>
    <submittedName>
        <fullName evidence="15">TonB-dependent siderophore receptor</fullName>
    </submittedName>
</protein>
<evidence type="ECO:0000256" key="9">
    <source>
        <dbReference type="ARBA" id="ARBA00023237"/>
    </source>
</evidence>
<dbReference type="InterPro" id="IPR010105">
    <property type="entry name" value="TonB_sidphr_rcpt"/>
</dbReference>
<dbReference type="Proteomes" id="UP000228945">
    <property type="component" value="Chromosome"/>
</dbReference>
<dbReference type="CDD" id="cd01347">
    <property type="entry name" value="ligand_gated_channel"/>
    <property type="match status" value="1"/>
</dbReference>
<dbReference type="Gene3D" id="2.40.170.20">
    <property type="entry name" value="TonB-dependent receptor, beta-barrel domain"/>
    <property type="match status" value="1"/>
</dbReference>
<keyword evidence="16" id="KW-1185">Reference proteome</keyword>
<dbReference type="InterPro" id="IPR037066">
    <property type="entry name" value="Plug_dom_sf"/>
</dbReference>
<evidence type="ECO:0000256" key="8">
    <source>
        <dbReference type="ARBA" id="ARBA00023170"/>
    </source>
</evidence>
<sequence length="770" mass="83268">MRSNTRAGVTARAKRALSVAAVAGAAGLSLAPALALAADATAADADQPTDVSGVDIVGAKGHAPSSPKLTATPLDTPQTITVVSDRTVRDQNLMTLRDILTTVPGITFGAGEGGGGYGDSINLRGYSANNDITTDGLRDSAQYTRSDPFNLQQIEVVNGANSVYSGAGSLGGSINLVSKLPHARDTALITGGLGTDGYGRLTVDANKVVADGIAVRLNAMKHKNDVPGRDVETYDRWGIAPSVTFGVGGPIEATLSYFHQEDDNTPEYGVPYGSNIIVNGPLPGVDRSTYFGYRNMDRQKTQVDSLTGRVRWTFNDNITLSNISRWQKVTQDLLVNPPQGTWCLNNGFSAQPSTTFQPVACTPAGSYTLSGPRGNIRDTENQQWVSQTDVNLKFDTFGWKHNMVVGFSISHETYDLTTGNIQRTTAGVAPAYPQMTLRNPVNVYTGPRNFFLSAISEGELNNQALYVFDTVELNDQWQLNGGLRYEKNDGEFINTPYTVVGGVATPGVTTRAKSDENLFSFRLGVVYKPVENASLYLAYGNTETPSQGTVNGGCSVTTNPNCDVDPEEGEVIELGAKWDVFDSRLSLTGAIFQNERSKFRVNDLTTNLPQQLDGKSRVRGLTLGAAGQINERWTVIANYTYLDSEILQNVVDGVLDAQKGDPLPNTPKHAFNLWTSYMITDKIMVGYGATFSGEYAFQRPTGSTALYHAPSYWVHNAAVTWTATDNISLQLNIKNLTDEEYYTRIRSANGFGWATPGDARSAQVTLNYRF</sequence>
<feature type="domain" description="TonB-dependent receptor-like beta-barrel" evidence="13">
    <location>
        <begin position="254"/>
        <end position="736"/>
    </location>
</feature>
<feature type="domain" description="TonB-dependent receptor plug" evidence="14">
    <location>
        <begin position="74"/>
        <end position="172"/>
    </location>
</feature>
<keyword evidence="12" id="KW-0732">Signal</keyword>
<dbReference type="InterPro" id="IPR012910">
    <property type="entry name" value="Plug_dom"/>
</dbReference>
<dbReference type="KEGG" id="cmb:CSW64_01025"/>
<name>A0A2D2ASV9_9CAUL</name>
<dbReference type="Pfam" id="PF07715">
    <property type="entry name" value="Plug"/>
    <property type="match status" value="1"/>
</dbReference>
<evidence type="ECO:0000256" key="6">
    <source>
        <dbReference type="ARBA" id="ARBA00023077"/>
    </source>
</evidence>
<evidence type="ECO:0000259" key="14">
    <source>
        <dbReference type="Pfam" id="PF07715"/>
    </source>
</evidence>
<keyword evidence="8 15" id="KW-0675">Receptor</keyword>
<keyword evidence="5 10" id="KW-0812">Transmembrane</keyword>
<dbReference type="PROSITE" id="PS52016">
    <property type="entry name" value="TONB_DEPENDENT_REC_3"/>
    <property type="match status" value="1"/>
</dbReference>
<organism evidence="15 16">
    <name type="scientific">Caulobacter mirabilis</name>
    <dbReference type="NCBI Taxonomy" id="69666"/>
    <lineage>
        <taxon>Bacteria</taxon>
        <taxon>Pseudomonadati</taxon>
        <taxon>Pseudomonadota</taxon>
        <taxon>Alphaproteobacteria</taxon>
        <taxon>Caulobacterales</taxon>
        <taxon>Caulobacteraceae</taxon>
        <taxon>Caulobacter</taxon>
    </lineage>
</organism>
<dbReference type="Pfam" id="PF00593">
    <property type="entry name" value="TonB_dep_Rec_b-barrel"/>
    <property type="match status" value="1"/>
</dbReference>
<dbReference type="Gene3D" id="2.170.130.10">
    <property type="entry name" value="TonB-dependent receptor, plug domain"/>
    <property type="match status" value="1"/>
</dbReference>
<evidence type="ECO:0000259" key="13">
    <source>
        <dbReference type="Pfam" id="PF00593"/>
    </source>
</evidence>
<evidence type="ECO:0000256" key="4">
    <source>
        <dbReference type="ARBA" id="ARBA00022452"/>
    </source>
</evidence>
<dbReference type="OrthoDB" id="9760333at2"/>
<evidence type="ECO:0000256" key="10">
    <source>
        <dbReference type="PROSITE-ProRule" id="PRU01360"/>
    </source>
</evidence>
<dbReference type="GO" id="GO:0015344">
    <property type="term" value="F:siderophore uptake transmembrane transporter activity"/>
    <property type="evidence" value="ECO:0007669"/>
    <property type="project" value="TreeGrafter"/>
</dbReference>
<evidence type="ECO:0000256" key="1">
    <source>
        <dbReference type="ARBA" id="ARBA00004571"/>
    </source>
</evidence>
<dbReference type="PANTHER" id="PTHR32552:SF83">
    <property type="entry name" value="BLR3904 PROTEIN"/>
    <property type="match status" value="1"/>
</dbReference>
<keyword evidence="6 11" id="KW-0798">TonB box</keyword>
<keyword evidence="9 10" id="KW-0998">Cell outer membrane</keyword>
<proteinExistence type="inferred from homology"/>
<evidence type="ECO:0000256" key="2">
    <source>
        <dbReference type="ARBA" id="ARBA00009810"/>
    </source>
</evidence>
<keyword evidence="3 10" id="KW-0813">Transport</keyword>
<evidence type="ECO:0000313" key="15">
    <source>
        <dbReference type="EMBL" id="ATQ41089.1"/>
    </source>
</evidence>
<keyword evidence="7 10" id="KW-0472">Membrane</keyword>
<evidence type="ECO:0000256" key="12">
    <source>
        <dbReference type="SAM" id="SignalP"/>
    </source>
</evidence>
<gene>
    <name evidence="15" type="ORF">CSW64_01025</name>
</gene>
<dbReference type="SUPFAM" id="SSF56935">
    <property type="entry name" value="Porins"/>
    <property type="match status" value="1"/>
</dbReference>
<dbReference type="NCBIfam" id="TIGR01783">
    <property type="entry name" value="TonB-siderophor"/>
    <property type="match status" value="1"/>
</dbReference>
<dbReference type="AlphaFoldDB" id="A0A2D2ASV9"/>
<evidence type="ECO:0000256" key="7">
    <source>
        <dbReference type="ARBA" id="ARBA00023136"/>
    </source>
</evidence>
<evidence type="ECO:0000256" key="3">
    <source>
        <dbReference type="ARBA" id="ARBA00022448"/>
    </source>
</evidence>
<dbReference type="RefSeq" id="WP_099620346.1">
    <property type="nucleotide sequence ID" value="NZ_CP024201.1"/>
</dbReference>